<dbReference type="HAMAP" id="MF_00272">
    <property type="entry name" value="GcvH"/>
    <property type="match status" value="1"/>
</dbReference>
<comment type="similarity">
    <text evidence="1">Belongs to the GcvH family.</text>
</comment>
<organism evidence="4">
    <name type="scientific">mine drainage metagenome</name>
    <dbReference type="NCBI Taxonomy" id="410659"/>
    <lineage>
        <taxon>unclassified sequences</taxon>
        <taxon>metagenomes</taxon>
        <taxon>ecological metagenomes</taxon>
    </lineage>
</organism>
<dbReference type="Gene3D" id="2.40.50.100">
    <property type="match status" value="1"/>
</dbReference>
<feature type="domain" description="Lipoyl-binding" evidence="3">
    <location>
        <begin position="23"/>
        <end position="104"/>
    </location>
</feature>
<dbReference type="InterPro" id="IPR017453">
    <property type="entry name" value="GCV_H_sub"/>
</dbReference>
<protein>
    <submittedName>
        <fullName evidence="4">Glycine cleavage system H protein</fullName>
    </submittedName>
</protein>
<dbReference type="PANTHER" id="PTHR11715:SF3">
    <property type="entry name" value="GLYCINE CLEAVAGE SYSTEM H PROTEIN-RELATED"/>
    <property type="match status" value="1"/>
</dbReference>
<dbReference type="AlphaFoldDB" id="A0A1J5QSK9"/>
<evidence type="ECO:0000259" key="3">
    <source>
        <dbReference type="PROSITE" id="PS50968"/>
    </source>
</evidence>
<gene>
    <name evidence="4" type="primary">gcvH_11</name>
    <name evidence="4" type="ORF">GALL_318340</name>
</gene>
<reference evidence="4" key="1">
    <citation type="submission" date="2016-10" db="EMBL/GenBank/DDBJ databases">
        <title>Sequence of Gallionella enrichment culture.</title>
        <authorList>
            <person name="Poehlein A."/>
            <person name="Muehling M."/>
            <person name="Daniel R."/>
        </authorList>
    </citation>
    <scope>NUCLEOTIDE SEQUENCE</scope>
</reference>
<dbReference type="InterPro" id="IPR000089">
    <property type="entry name" value="Biotin_lipoyl"/>
</dbReference>
<accession>A0A1J5QSK9</accession>
<dbReference type="Pfam" id="PF01597">
    <property type="entry name" value="GCV_H"/>
    <property type="match status" value="1"/>
</dbReference>
<dbReference type="GO" id="GO:0009249">
    <property type="term" value="P:protein lipoylation"/>
    <property type="evidence" value="ECO:0007669"/>
    <property type="project" value="TreeGrafter"/>
</dbReference>
<dbReference type="PROSITE" id="PS50968">
    <property type="entry name" value="BIOTINYL_LIPOYL"/>
    <property type="match status" value="1"/>
</dbReference>
<dbReference type="InterPro" id="IPR003016">
    <property type="entry name" value="2-oxoA_DH_lipoyl-BS"/>
</dbReference>
<dbReference type="EMBL" id="MLJW01000487">
    <property type="protein sequence ID" value="OIQ86330.1"/>
    <property type="molecule type" value="Genomic_DNA"/>
</dbReference>
<evidence type="ECO:0000256" key="2">
    <source>
        <dbReference type="ARBA" id="ARBA00022823"/>
    </source>
</evidence>
<proteinExistence type="inferred from homology"/>
<dbReference type="GO" id="GO:0005960">
    <property type="term" value="C:glycine cleavage complex"/>
    <property type="evidence" value="ECO:0007669"/>
    <property type="project" value="InterPro"/>
</dbReference>
<dbReference type="PANTHER" id="PTHR11715">
    <property type="entry name" value="GLYCINE CLEAVAGE SYSTEM H PROTEIN"/>
    <property type="match status" value="1"/>
</dbReference>
<keyword evidence="2" id="KW-0450">Lipoyl</keyword>
<dbReference type="NCBIfam" id="NF002270">
    <property type="entry name" value="PRK01202.1"/>
    <property type="match status" value="1"/>
</dbReference>
<dbReference type="InterPro" id="IPR011053">
    <property type="entry name" value="Single_hybrid_motif"/>
</dbReference>
<comment type="caution">
    <text evidence="4">The sequence shown here is derived from an EMBL/GenBank/DDBJ whole genome shotgun (WGS) entry which is preliminary data.</text>
</comment>
<evidence type="ECO:0000256" key="1">
    <source>
        <dbReference type="ARBA" id="ARBA00009249"/>
    </source>
</evidence>
<dbReference type="NCBIfam" id="TIGR00527">
    <property type="entry name" value="gcvH"/>
    <property type="match status" value="1"/>
</dbReference>
<dbReference type="InterPro" id="IPR002930">
    <property type="entry name" value="GCV_H"/>
</dbReference>
<dbReference type="CDD" id="cd06848">
    <property type="entry name" value="GCS_H"/>
    <property type="match status" value="1"/>
</dbReference>
<evidence type="ECO:0000313" key="4">
    <source>
        <dbReference type="EMBL" id="OIQ86330.1"/>
    </source>
</evidence>
<sequence>MNIPDQLRYTPHHLWVELQPDGTVRAGITDHAQETLGDIVFIDIPAIGASITAGQPCGLIESVKTASDLHAPLTGKLVETNDELRSSPERINEMPYSAWLFRMQPDHDSEWDQLLDAEAYHRLLDQ</sequence>
<dbReference type="GO" id="GO:0019464">
    <property type="term" value="P:glycine decarboxylation via glycine cleavage system"/>
    <property type="evidence" value="ECO:0007669"/>
    <property type="project" value="InterPro"/>
</dbReference>
<dbReference type="GO" id="GO:0005829">
    <property type="term" value="C:cytosol"/>
    <property type="evidence" value="ECO:0007669"/>
    <property type="project" value="TreeGrafter"/>
</dbReference>
<dbReference type="InterPro" id="IPR033753">
    <property type="entry name" value="GCV_H/Fam206"/>
</dbReference>
<name>A0A1J5QSK9_9ZZZZ</name>
<dbReference type="SUPFAM" id="SSF51230">
    <property type="entry name" value="Single hybrid motif"/>
    <property type="match status" value="1"/>
</dbReference>
<dbReference type="PROSITE" id="PS00189">
    <property type="entry name" value="LIPOYL"/>
    <property type="match status" value="1"/>
</dbReference>